<organism evidence="3 4">
    <name type="scientific">Clostridium putrefaciens</name>
    <dbReference type="NCBI Taxonomy" id="99675"/>
    <lineage>
        <taxon>Bacteria</taxon>
        <taxon>Bacillati</taxon>
        <taxon>Bacillota</taxon>
        <taxon>Clostridia</taxon>
        <taxon>Eubacteriales</taxon>
        <taxon>Clostridiaceae</taxon>
        <taxon>Clostridium</taxon>
    </lineage>
</organism>
<reference evidence="3 4" key="1">
    <citation type="submission" date="2018-06" db="EMBL/GenBank/DDBJ databases">
        <authorList>
            <consortium name="Pathogen Informatics"/>
            <person name="Doyle S."/>
        </authorList>
    </citation>
    <scope>NUCLEOTIDE SEQUENCE [LARGE SCALE GENOMIC DNA]</scope>
    <source>
        <strain evidence="3 4">NCTC9836</strain>
    </source>
</reference>
<sequence length="416" mass="48949">MNTNYLKQMLTYINKVYHIGKKMNTLKDKRIKFSAKVSTISFVVLFGFILQIRSFNRLEHLLEKNKFKKLLPKKTKVPRIDTVRRSLSDFDLEGLNNMHNQIIKTAVKNRVFRTGTMDGLKVVAIDGVELFESTKKCCDKCLSRVHNGGVTHYFHRSVVCSTVGSDPHLILGQEMLEPKTDGSNKDEGETTGGKRLINRLYKEFHHFADIIVADALYCKSTWIKEVLSIGMNAVVRVKDERLHIVKDALALFKCREPNKKWVVNRKSNNYIKIKAWDEDNFEMSNSEIKVRFIKFIEEVHKKNKVEIKESWIITTDKFTSVETLWKIMHKRWDIENNAFHQLKTEWHLDHCFLHSPTGVETVLMFIVIAFNLMQLYFFRCIRGFRRKRMLQINIIEDLRDEMLLVQDWINPIFDTT</sequence>
<dbReference type="GO" id="GO:0004803">
    <property type="term" value="F:transposase activity"/>
    <property type="evidence" value="ECO:0007669"/>
    <property type="project" value="InterPro"/>
</dbReference>
<dbReference type="GO" id="GO:0003677">
    <property type="term" value="F:DNA binding"/>
    <property type="evidence" value="ECO:0007669"/>
    <property type="project" value="InterPro"/>
</dbReference>
<evidence type="ECO:0000313" key="3">
    <source>
        <dbReference type="EMBL" id="SUY47664.1"/>
    </source>
</evidence>
<keyword evidence="1" id="KW-1133">Transmembrane helix</keyword>
<dbReference type="InterPro" id="IPR002559">
    <property type="entry name" value="Transposase_11"/>
</dbReference>
<keyword evidence="1" id="KW-0812">Transmembrane</keyword>
<dbReference type="EMBL" id="UFWZ01000001">
    <property type="protein sequence ID" value="SUY47664.1"/>
    <property type="molecule type" value="Genomic_DNA"/>
</dbReference>
<evidence type="ECO:0000313" key="4">
    <source>
        <dbReference type="Proteomes" id="UP000254664"/>
    </source>
</evidence>
<dbReference type="AlphaFoldDB" id="A0A381J8Q9"/>
<dbReference type="GO" id="GO:0006313">
    <property type="term" value="P:DNA transposition"/>
    <property type="evidence" value="ECO:0007669"/>
    <property type="project" value="InterPro"/>
</dbReference>
<proteinExistence type="predicted"/>
<evidence type="ECO:0000256" key="1">
    <source>
        <dbReference type="SAM" id="Phobius"/>
    </source>
</evidence>
<dbReference type="InterPro" id="IPR012337">
    <property type="entry name" value="RNaseH-like_sf"/>
</dbReference>
<evidence type="ECO:0000259" key="2">
    <source>
        <dbReference type="Pfam" id="PF01609"/>
    </source>
</evidence>
<dbReference type="OrthoDB" id="1799448at2"/>
<dbReference type="Proteomes" id="UP000254664">
    <property type="component" value="Unassembled WGS sequence"/>
</dbReference>
<feature type="transmembrane region" description="Helical" evidence="1">
    <location>
        <begin position="33"/>
        <end position="52"/>
    </location>
</feature>
<feature type="transmembrane region" description="Helical" evidence="1">
    <location>
        <begin position="362"/>
        <end position="381"/>
    </location>
</feature>
<dbReference type="SUPFAM" id="SSF53098">
    <property type="entry name" value="Ribonuclease H-like"/>
    <property type="match status" value="1"/>
</dbReference>
<name>A0A381J8Q9_9CLOT</name>
<keyword evidence="1" id="KW-0472">Membrane</keyword>
<protein>
    <submittedName>
        <fullName evidence="3">Transposase family protein</fullName>
    </submittedName>
</protein>
<dbReference type="RefSeq" id="WP_115641594.1">
    <property type="nucleotide sequence ID" value="NZ_UFWZ01000001.1"/>
</dbReference>
<accession>A0A381J8Q9</accession>
<gene>
    <name evidence="3" type="ORF">NCTC9836_02002</name>
</gene>
<feature type="domain" description="Transposase IS4-like" evidence="2">
    <location>
        <begin position="183"/>
        <end position="372"/>
    </location>
</feature>
<keyword evidence="4" id="KW-1185">Reference proteome</keyword>
<dbReference type="Pfam" id="PF01609">
    <property type="entry name" value="DDE_Tnp_1"/>
    <property type="match status" value="1"/>
</dbReference>